<keyword evidence="3" id="KW-1185">Reference proteome</keyword>
<accession>H7EMB8</accession>
<name>H7EMB8_9SPIR</name>
<protein>
    <submittedName>
        <fullName evidence="2">Heavy metal transport/detoxification protein</fullName>
    </submittedName>
</protein>
<gene>
    <name evidence="2" type="ORF">TresaDRAFT_0340</name>
</gene>
<dbReference type="Pfam" id="PF00403">
    <property type="entry name" value="HMA"/>
    <property type="match status" value="1"/>
</dbReference>
<organism evidence="2 3">
    <name type="scientific">Treponema saccharophilum DSM 2985</name>
    <dbReference type="NCBI Taxonomy" id="907348"/>
    <lineage>
        <taxon>Bacteria</taxon>
        <taxon>Pseudomonadati</taxon>
        <taxon>Spirochaetota</taxon>
        <taxon>Spirochaetia</taxon>
        <taxon>Spirochaetales</taxon>
        <taxon>Treponemataceae</taxon>
        <taxon>Treponema</taxon>
    </lineage>
</organism>
<feature type="domain" description="HMA" evidence="1">
    <location>
        <begin position="5"/>
        <end position="68"/>
    </location>
</feature>
<dbReference type="InterPro" id="IPR036163">
    <property type="entry name" value="HMA_dom_sf"/>
</dbReference>
<reference evidence="2 3" key="1">
    <citation type="submission" date="2011-09" db="EMBL/GenBank/DDBJ databases">
        <title>The draft genome of Treponema saccharophilum DSM 2985.</title>
        <authorList>
            <consortium name="US DOE Joint Genome Institute (JGI-PGF)"/>
            <person name="Lucas S."/>
            <person name="Copeland A."/>
            <person name="Lapidus A."/>
            <person name="Glavina del Rio T."/>
            <person name="Dalin E."/>
            <person name="Tice H."/>
            <person name="Bruce D."/>
            <person name="Goodwin L."/>
            <person name="Pitluck S."/>
            <person name="Peters L."/>
            <person name="Kyrpides N."/>
            <person name="Mavromatis K."/>
            <person name="Ivanova N."/>
            <person name="Markowitz V."/>
            <person name="Cheng J.-F."/>
            <person name="Hugenholtz P."/>
            <person name="Woyke T."/>
            <person name="Wu D."/>
            <person name="Gronow S."/>
            <person name="Wellnitz S."/>
            <person name="Brambilla E."/>
            <person name="Klenk H.-P."/>
            <person name="Eisen J.A."/>
        </authorList>
    </citation>
    <scope>NUCLEOTIDE SEQUENCE [LARGE SCALE GENOMIC DNA]</scope>
    <source>
        <strain evidence="2 3">DSM 2985</strain>
    </source>
</reference>
<evidence type="ECO:0000313" key="2">
    <source>
        <dbReference type="EMBL" id="EIC01203.1"/>
    </source>
</evidence>
<dbReference type="CDD" id="cd00371">
    <property type="entry name" value="HMA"/>
    <property type="match status" value="1"/>
</dbReference>
<proteinExistence type="predicted"/>
<dbReference type="Proteomes" id="UP000003571">
    <property type="component" value="Unassembled WGS sequence"/>
</dbReference>
<sequence length="69" mass="6999">MGFFMEKKIYVDGMFDADTASKVQAAVSAVAGVKSCTADPNKSQVHVDFDGDEGAITAAIASAGVSVIG</sequence>
<dbReference type="SUPFAM" id="SSF55008">
    <property type="entry name" value="HMA, heavy metal-associated domain"/>
    <property type="match status" value="1"/>
</dbReference>
<comment type="caution">
    <text evidence="2">The sequence shown here is derived from an EMBL/GenBank/DDBJ whole genome shotgun (WGS) entry which is preliminary data.</text>
</comment>
<dbReference type="AlphaFoldDB" id="H7EMB8"/>
<evidence type="ECO:0000313" key="3">
    <source>
        <dbReference type="Proteomes" id="UP000003571"/>
    </source>
</evidence>
<dbReference type="PATRIC" id="fig|907348.3.peg.2095"/>
<evidence type="ECO:0000259" key="1">
    <source>
        <dbReference type="PROSITE" id="PS50846"/>
    </source>
</evidence>
<dbReference type="eggNOG" id="ENOG5032BBE">
    <property type="taxonomic scope" value="Bacteria"/>
</dbReference>
<dbReference type="InterPro" id="IPR006121">
    <property type="entry name" value="HMA_dom"/>
</dbReference>
<dbReference type="PROSITE" id="PS50846">
    <property type="entry name" value="HMA_2"/>
    <property type="match status" value="1"/>
</dbReference>
<dbReference type="STRING" id="907348.TresaDRAFT_0340"/>
<dbReference type="Gene3D" id="3.30.70.100">
    <property type="match status" value="1"/>
</dbReference>
<dbReference type="GO" id="GO:0046872">
    <property type="term" value="F:metal ion binding"/>
    <property type="evidence" value="ECO:0007669"/>
    <property type="project" value="InterPro"/>
</dbReference>
<dbReference type="EMBL" id="AGRW01000051">
    <property type="protein sequence ID" value="EIC01203.1"/>
    <property type="molecule type" value="Genomic_DNA"/>
</dbReference>